<comment type="subcellular location">
    <subcellularLocation>
        <location evidence="1">Membrane</location>
        <topology evidence="1">Single-pass type I membrane protein</topology>
    </subcellularLocation>
</comment>
<organism evidence="2 3">
    <name type="scientific">Castilleja foliolosa</name>
    <dbReference type="NCBI Taxonomy" id="1961234"/>
    <lineage>
        <taxon>Eukaryota</taxon>
        <taxon>Viridiplantae</taxon>
        <taxon>Streptophyta</taxon>
        <taxon>Embryophyta</taxon>
        <taxon>Tracheophyta</taxon>
        <taxon>Spermatophyta</taxon>
        <taxon>Magnoliopsida</taxon>
        <taxon>eudicotyledons</taxon>
        <taxon>Gunneridae</taxon>
        <taxon>Pentapetalae</taxon>
        <taxon>asterids</taxon>
        <taxon>lamiids</taxon>
        <taxon>Lamiales</taxon>
        <taxon>Orobanchaceae</taxon>
        <taxon>Pedicularideae</taxon>
        <taxon>Castillejinae</taxon>
        <taxon>Castilleja</taxon>
    </lineage>
</organism>
<dbReference type="SUPFAM" id="SSF52058">
    <property type="entry name" value="L domain-like"/>
    <property type="match status" value="1"/>
</dbReference>
<comment type="caution">
    <text evidence="2">The sequence shown here is derived from an EMBL/GenBank/DDBJ whole genome shotgun (WGS) entry which is preliminary data.</text>
</comment>
<dbReference type="Gene3D" id="3.80.10.10">
    <property type="entry name" value="Ribonuclease Inhibitor"/>
    <property type="match status" value="1"/>
</dbReference>
<proteinExistence type="predicted"/>
<dbReference type="InterPro" id="IPR032675">
    <property type="entry name" value="LRR_dom_sf"/>
</dbReference>
<dbReference type="GO" id="GO:0016020">
    <property type="term" value="C:membrane"/>
    <property type="evidence" value="ECO:0007669"/>
    <property type="project" value="UniProtKB-SubCell"/>
</dbReference>
<evidence type="ECO:0000313" key="2">
    <source>
        <dbReference type="EMBL" id="KAL3628389.1"/>
    </source>
</evidence>
<dbReference type="InterPro" id="IPR001611">
    <property type="entry name" value="Leu-rich_rpt"/>
</dbReference>
<dbReference type="InterPro" id="IPR051824">
    <property type="entry name" value="LRR_Rcpt-Like_S/T_Kinase"/>
</dbReference>
<dbReference type="PANTHER" id="PTHR48006">
    <property type="entry name" value="LEUCINE-RICH REPEAT-CONTAINING PROTEIN DDB_G0281931-RELATED"/>
    <property type="match status" value="1"/>
</dbReference>
<name>A0ABD3CGE2_9LAMI</name>
<evidence type="ECO:0000256" key="1">
    <source>
        <dbReference type="ARBA" id="ARBA00004479"/>
    </source>
</evidence>
<dbReference type="EMBL" id="JAVIJP010000036">
    <property type="protein sequence ID" value="KAL3628389.1"/>
    <property type="molecule type" value="Genomic_DNA"/>
</dbReference>
<dbReference type="Pfam" id="PF00560">
    <property type="entry name" value="LRR_1"/>
    <property type="match status" value="1"/>
</dbReference>
<keyword evidence="3" id="KW-1185">Reference proteome</keyword>
<sequence>MLKSSRRKRKDGPLQCLELASQNIWSRISDLIESWLLLLCFRYRCALSFRIPLRSSRFEAAGQFPFEASPKQLSSTLHNVILIDIDVLHMHCTELRGLNLTGTLPVEFVNLTYLREIDLTRNYLNGTIPRMFGLLRVVNVSLIGNRLSGRIPDEIGDITTLEELVLEDNYLEGNLSASLGRLCNLSRRAGFNSFNGTIPETYGNLRNLTDFRIVGSNMSGRIPDFIGNWTRLSRLAGCILAELFAGSPL</sequence>
<reference evidence="3" key="1">
    <citation type="journal article" date="2024" name="IScience">
        <title>Strigolactones Initiate the Formation of Haustorium-like Structures in Castilleja.</title>
        <authorList>
            <person name="Buerger M."/>
            <person name="Peterson D."/>
            <person name="Chory J."/>
        </authorList>
    </citation>
    <scope>NUCLEOTIDE SEQUENCE [LARGE SCALE GENOMIC DNA]</scope>
</reference>
<accession>A0ABD3CGE2</accession>
<gene>
    <name evidence="2" type="ORF">CASFOL_027435</name>
</gene>
<evidence type="ECO:0000313" key="3">
    <source>
        <dbReference type="Proteomes" id="UP001632038"/>
    </source>
</evidence>
<dbReference type="PANTHER" id="PTHR48006:SF60">
    <property type="entry name" value="PROTEIN KINASE DOMAIN-CONTAINING PROTEIN"/>
    <property type="match status" value="1"/>
</dbReference>
<protein>
    <submittedName>
        <fullName evidence="2">Uncharacterized protein</fullName>
    </submittedName>
</protein>
<dbReference type="AlphaFoldDB" id="A0ABD3CGE2"/>
<dbReference type="Proteomes" id="UP001632038">
    <property type="component" value="Unassembled WGS sequence"/>
</dbReference>